<evidence type="ECO:0000313" key="2">
    <source>
        <dbReference type="EMBL" id="KRZ09280.1"/>
    </source>
</evidence>
<evidence type="ECO:0000256" key="1">
    <source>
        <dbReference type="SAM" id="MobiDB-lite"/>
    </source>
</evidence>
<feature type="region of interest" description="Disordered" evidence="1">
    <location>
        <begin position="157"/>
        <end position="191"/>
    </location>
</feature>
<evidence type="ECO:0000313" key="3">
    <source>
        <dbReference type="Proteomes" id="UP000055024"/>
    </source>
</evidence>
<name>A0A0V1HG15_9BILA</name>
<feature type="compositionally biased region" description="Basic and acidic residues" evidence="1">
    <location>
        <begin position="158"/>
        <end position="191"/>
    </location>
</feature>
<comment type="caution">
    <text evidence="2">The sequence shown here is derived from an EMBL/GenBank/DDBJ whole genome shotgun (WGS) entry which is preliminary data.</text>
</comment>
<accession>A0A0V1HG15</accession>
<sequence length="191" mass="21831">MAEPQTLEEARRIAERAVQSYRVFKPQQHTGASVPKRISPEMEKTLVVSTGRAHYKRKSSATDYGRQSTCPYVLFTSPVDVTRPLIQSILWATSEQWHKKTPASWRLEDKERRGKIRATKVGPLERAEQSPLINGATGGQAVCRDPEAGSVYRTLNMARDREEPHGEPWREKLYRAMPSKEDATAWKPWNE</sequence>
<dbReference type="AlphaFoldDB" id="A0A0V1HG15"/>
<dbReference type="OrthoDB" id="10594300at2759"/>
<dbReference type="EMBL" id="JYDP01000075">
    <property type="protein sequence ID" value="KRZ09280.1"/>
    <property type="molecule type" value="Genomic_DNA"/>
</dbReference>
<organism evidence="2 3">
    <name type="scientific">Trichinella zimbabwensis</name>
    <dbReference type="NCBI Taxonomy" id="268475"/>
    <lineage>
        <taxon>Eukaryota</taxon>
        <taxon>Metazoa</taxon>
        <taxon>Ecdysozoa</taxon>
        <taxon>Nematoda</taxon>
        <taxon>Enoplea</taxon>
        <taxon>Dorylaimia</taxon>
        <taxon>Trichinellida</taxon>
        <taxon>Trichinellidae</taxon>
        <taxon>Trichinella</taxon>
    </lineage>
</organism>
<dbReference type="Proteomes" id="UP000055024">
    <property type="component" value="Unassembled WGS sequence"/>
</dbReference>
<gene>
    <name evidence="2" type="ORF">T11_15482</name>
</gene>
<reference evidence="2 3" key="1">
    <citation type="submission" date="2015-01" db="EMBL/GenBank/DDBJ databases">
        <title>Evolution of Trichinella species and genotypes.</title>
        <authorList>
            <person name="Korhonen P.K."/>
            <person name="Edoardo P."/>
            <person name="Giuseppe L.R."/>
            <person name="Gasser R.B."/>
        </authorList>
    </citation>
    <scope>NUCLEOTIDE SEQUENCE [LARGE SCALE GENOMIC DNA]</scope>
    <source>
        <strain evidence="2">ISS1029</strain>
    </source>
</reference>
<proteinExistence type="predicted"/>
<protein>
    <submittedName>
        <fullName evidence="2">Uncharacterized protein</fullName>
    </submittedName>
</protein>
<keyword evidence="3" id="KW-1185">Reference proteome</keyword>